<evidence type="ECO:0000259" key="1">
    <source>
        <dbReference type="Pfam" id="PF13701"/>
    </source>
</evidence>
<dbReference type="OrthoDB" id="6627885at2"/>
<dbReference type="RefSeq" id="WP_077719568.1">
    <property type="nucleotide sequence ID" value="NZ_CP019699.1"/>
</dbReference>
<dbReference type="InterPro" id="IPR025668">
    <property type="entry name" value="Tnp_DDE_dom"/>
</dbReference>
<gene>
    <name evidence="2" type="ORF">B0W44_07775</name>
</gene>
<dbReference type="AlphaFoldDB" id="A0A1U9K6L7"/>
<protein>
    <recommendedName>
        <fullName evidence="1">Transposase DDE domain-containing protein</fullName>
    </recommendedName>
</protein>
<accession>A0A1U9K6L7</accession>
<dbReference type="SUPFAM" id="SSF53098">
    <property type="entry name" value="Ribonuclease H-like"/>
    <property type="match status" value="1"/>
</dbReference>
<keyword evidence="3" id="KW-1185">Reference proteome</keyword>
<dbReference type="EMBL" id="CP019699">
    <property type="protein sequence ID" value="AQS55705.1"/>
    <property type="molecule type" value="Genomic_DNA"/>
</dbReference>
<proteinExistence type="predicted"/>
<evidence type="ECO:0000313" key="2">
    <source>
        <dbReference type="EMBL" id="AQS55705.1"/>
    </source>
</evidence>
<reference evidence="2 3" key="1">
    <citation type="journal article" date="2015" name="Int. J. Syst. Evol. Microbiol.">
        <title>Novibacillus thermophilus gen. nov., sp. nov., a Gram-staining-negative and moderately thermophilic member of the family Thermoactinomycetaceae.</title>
        <authorList>
            <person name="Yang G."/>
            <person name="Chen J."/>
            <person name="Zhou S."/>
        </authorList>
    </citation>
    <scope>NUCLEOTIDE SEQUENCE [LARGE SCALE GENOMIC DNA]</scope>
    <source>
        <strain evidence="2 3">SG-1</strain>
    </source>
</reference>
<dbReference type="NCBIfam" id="NF033539">
    <property type="entry name" value="transpos_IS1380"/>
    <property type="match status" value="1"/>
</dbReference>
<evidence type="ECO:0000313" key="3">
    <source>
        <dbReference type="Proteomes" id="UP000188603"/>
    </source>
</evidence>
<dbReference type="InterPro" id="IPR047960">
    <property type="entry name" value="Transpos_IS1380"/>
</dbReference>
<dbReference type="Proteomes" id="UP000188603">
    <property type="component" value="Chromosome"/>
</dbReference>
<dbReference type="InterPro" id="IPR012337">
    <property type="entry name" value="RNaseH-like_sf"/>
</dbReference>
<organism evidence="2 3">
    <name type="scientific">Novibacillus thermophilus</name>
    <dbReference type="NCBI Taxonomy" id="1471761"/>
    <lineage>
        <taxon>Bacteria</taxon>
        <taxon>Bacillati</taxon>
        <taxon>Bacillota</taxon>
        <taxon>Bacilli</taxon>
        <taxon>Bacillales</taxon>
        <taxon>Thermoactinomycetaceae</taxon>
        <taxon>Novibacillus</taxon>
    </lineage>
</organism>
<feature type="domain" description="Transposase DDE" evidence="1">
    <location>
        <begin position="9"/>
        <end position="437"/>
    </location>
</feature>
<dbReference type="STRING" id="1471761.B0W44_07775"/>
<name>A0A1U9K6L7_9BACL</name>
<dbReference type="Pfam" id="PF13701">
    <property type="entry name" value="DDE_Tnp_1_4"/>
    <property type="match status" value="1"/>
</dbReference>
<dbReference type="KEGG" id="ntr:B0W44_07775"/>
<sequence>MHSVNEQTMHFNKSVKVNFEGGNLTSDAGWLLYKEFDEKIGLSQAITDHLNVNDPNSHHIHFNDDVIIQKIYQHIAGYHADDHADELRHEPVLTTILGKEVLASQPTISRLNQKLDKETMKQLQSVNSLMQKRVDIIQPKENIMMDLDSTNLATYGEQHGSAFNTHYQAQGYHPLMMFDGLTGDCLKAELRAGHVYTSRQVVRFVGPEIKRYRKQSPWATLCIRGDSGFAIPALYQLAETHDVHYVIRLKANNVLKQKAQPFEDELWKRFDLNTTEAKVFYTSFDYQARAWDKPRRVVVKMEKPEGELFFTYTFIVTNMGLSPKNIVKLYANRGTMENFIKEAKNGFAFDQMSSPSFYSNATKLQLMVLAYNFNNWFRRLCLPRTMNKNRIDNIRLKLLKIAGKLVRSGRYLTFKLCSSCLYQKAYWQTLRTIHHLPRFG</sequence>